<sequence>MPLSLQEYHERWQQDPMWWEEVEITDGACMFFETGDTPMAESWHALPDFGHVICYYRYLRAPTTSDLSPGDATDLADLLPGLAVIQRIHEHFSPPKITADEFNARWDATVQALDTLLAKFVEQGYKPEMSTRLRGIVNDAVIPWWLHEIFILPGDLDAALSFVHNPFIDYDAYESEEEAEANAPAFDWNNPAHRAALVKHLWEISL</sequence>
<keyword evidence="2" id="KW-1185">Reference proteome</keyword>
<dbReference type="RefSeq" id="WP_007921724.1">
    <property type="nucleotide sequence ID" value="NZ_ADVG01000005.1"/>
</dbReference>
<organism evidence="1 2">
    <name type="scientific">Ktedonobacter racemifer DSM 44963</name>
    <dbReference type="NCBI Taxonomy" id="485913"/>
    <lineage>
        <taxon>Bacteria</taxon>
        <taxon>Bacillati</taxon>
        <taxon>Chloroflexota</taxon>
        <taxon>Ktedonobacteria</taxon>
        <taxon>Ktedonobacterales</taxon>
        <taxon>Ktedonobacteraceae</taxon>
        <taxon>Ktedonobacter</taxon>
    </lineage>
</organism>
<accession>D6U742</accession>
<comment type="caution">
    <text evidence="1">The sequence shown here is derived from an EMBL/GenBank/DDBJ whole genome shotgun (WGS) entry which is preliminary data.</text>
</comment>
<dbReference type="Proteomes" id="UP000004508">
    <property type="component" value="Unassembled WGS sequence"/>
</dbReference>
<dbReference type="EMBL" id="ADVG01000005">
    <property type="protein sequence ID" value="EFH79703.1"/>
    <property type="molecule type" value="Genomic_DNA"/>
</dbReference>
<name>D6U742_KTERA</name>
<protein>
    <submittedName>
        <fullName evidence="1">Uncharacterized protein</fullName>
    </submittedName>
</protein>
<dbReference type="AlphaFoldDB" id="D6U742"/>
<evidence type="ECO:0000313" key="1">
    <source>
        <dbReference type="EMBL" id="EFH79703.1"/>
    </source>
</evidence>
<proteinExistence type="predicted"/>
<reference evidence="1 2" key="1">
    <citation type="journal article" date="2011" name="Stand. Genomic Sci.">
        <title>Non-contiguous finished genome sequence and contextual data of the filamentous soil bacterium Ktedonobacter racemifer type strain (SOSP1-21).</title>
        <authorList>
            <person name="Chang Y.J."/>
            <person name="Land M."/>
            <person name="Hauser L."/>
            <person name="Chertkov O."/>
            <person name="Del Rio T.G."/>
            <person name="Nolan M."/>
            <person name="Copeland A."/>
            <person name="Tice H."/>
            <person name="Cheng J.F."/>
            <person name="Lucas S."/>
            <person name="Han C."/>
            <person name="Goodwin L."/>
            <person name="Pitluck S."/>
            <person name="Ivanova N."/>
            <person name="Ovchinikova G."/>
            <person name="Pati A."/>
            <person name="Chen A."/>
            <person name="Palaniappan K."/>
            <person name="Mavromatis K."/>
            <person name="Liolios K."/>
            <person name="Brettin T."/>
            <person name="Fiebig A."/>
            <person name="Rohde M."/>
            <person name="Abt B."/>
            <person name="Goker M."/>
            <person name="Detter J.C."/>
            <person name="Woyke T."/>
            <person name="Bristow J."/>
            <person name="Eisen J.A."/>
            <person name="Markowitz V."/>
            <person name="Hugenholtz P."/>
            <person name="Kyrpides N.C."/>
            <person name="Klenk H.P."/>
            <person name="Lapidus A."/>
        </authorList>
    </citation>
    <scope>NUCLEOTIDE SEQUENCE [LARGE SCALE GENOMIC DNA]</scope>
    <source>
        <strain evidence="2">DSM 44963</strain>
    </source>
</reference>
<dbReference type="InParanoid" id="D6U742"/>
<evidence type="ECO:0000313" key="2">
    <source>
        <dbReference type="Proteomes" id="UP000004508"/>
    </source>
</evidence>
<gene>
    <name evidence="1" type="ORF">Krac_0191</name>
</gene>